<proteinExistence type="predicted"/>
<evidence type="ECO:0000313" key="1">
    <source>
        <dbReference type="EMBL" id="MBX71665.1"/>
    </source>
</evidence>
<accession>A0A2P2QXJ0</accession>
<organism evidence="1">
    <name type="scientific">Rhizophora mucronata</name>
    <name type="common">Asiatic mangrove</name>
    <dbReference type="NCBI Taxonomy" id="61149"/>
    <lineage>
        <taxon>Eukaryota</taxon>
        <taxon>Viridiplantae</taxon>
        <taxon>Streptophyta</taxon>
        <taxon>Embryophyta</taxon>
        <taxon>Tracheophyta</taxon>
        <taxon>Spermatophyta</taxon>
        <taxon>Magnoliopsida</taxon>
        <taxon>eudicotyledons</taxon>
        <taxon>Gunneridae</taxon>
        <taxon>Pentapetalae</taxon>
        <taxon>rosids</taxon>
        <taxon>fabids</taxon>
        <taxon>Malpighiales</taxon>
        <taxon>Rhizophoraceae</taxon>
        <taxon>Rhizophora</taxon>
    </lineage>
</organism>
<name>A0A2P2QXJ0_RHIMU</name>
<sequence>MASRRRKSEFIMKI</sequence>
<dbReference type="EMBL" id="GGEC01091181">
    <property type="protein sequence ID" value="MBX71665.1"/>
    <property type="molecule type" value="Transcribed_RNA"/>
</dbReference>
<reference evidence="1" key="1">
    <citation type="submission" date="2018-02" db="EMBL/GenBank/DDBJ databases">
        <title>Rhizophora mucronata_Transcriptome.</title>
        <authorList>
            <person name="Meera S.P."/>
            <person name="Sreeshan A."/>
            <person name="Augustine A."/>
        </authorList>
    </citation>
    <scope>NUCLEOTIDE SEQUENCE</scope>
    <source>
        <tissue evidence="1">Leaf</tissue>
    </source>
</reference>
<protein>
    <submittedName>
        <fullName evidence="1">Uncharacterized protein</fullName>
    </submittedName>
</protein>